<keyword evidence="3" id="KW-1185">Reference proteome</keyword>
<dbReference type="AlphaFoldDB" id="A0A383WAB5"/>
<dbReference type="EMBL" id="FNXT01001217">
    <property type="protein sequence ID" value="SZX74568.1"/>
    <property type="molecule type" value="Genomic_DNA"/>
</dbReference>
<protein>
    <submittedName>
        <fullName evidence="2">Uncharacterized protein</fullName>
    </submittedName>
</protein>
<sequence length="133" mass="14687">MQHGPKTDAALPQMAVKRPSGGKERRKASTRNHNRKSRNRRQDQDQPPDQPPDQPDQPTEPPDQPLEQPNEPPDQPPGQPPGQPPDQPPDQDQPQARSGPTPACAAADAPAACRKPSHPQSNKQRYIRRAHLP</sequence>
<dbReference type="Proteomes" id="UP000256970">
    <property type="component" value="Unassembled WGS sequence"/>
</dbReference>
<reference evidence="2 3" key="1">
    <citation type="submission" date="2016-10" db="EMBL/GenBank/DDBJ databases">
        <authorList>
            <person name="Cai Z."/>
        </authorList>
    </citation>
    <scope>NUCLEOTIDE SEQUENCE [LARGE SCALE GENOMIC DNA]</scope>
</reference>
<organism evidence="2 3">
    <name type="scientific">Tetradesmus obliquus</name>
    <name type="common">Green alga</name>
    <name type="synonym">Acutodesmus obliquus</name>
    <dbReference type="NCBI Taxonomy" id="3088"/>
    <lineage>
        <taxon>Eukaryota</taxon>
        <taxon>Viridiplantae</taxon>
        <taxon>Chlorophyta</taxon>
        <taxon>core chlorophytes</taxon>
        <taxon>Chlorophyceae</taxon>
        <taxon>CS clade</taxon>
        <taxon>Sphaeropleales</taxon>
        <taxon>Scenedesmaceae</taxon>
        <taxon>Tetradesmus</taxon>
    </lineage>
</organism>
<evidence type="ECO:0000313" key="2">
    <source>
        <dbReference type="EMBL" id="SZX74568.1"/>
    </source>
</evidence>
<gene>
    <name evidence="2" type="ORF">BQ4739_LOCUS14896</name>
</gene>
<name>A0A383WAB5_TETOB</name>
<accession>A0A383WAB5</accession>
<feature type="compositionally biased region" description="Low complexity" evidence="1">
    <location>
        <begin position="102"/>
        <end position="113"/>
    </location>
</feature>
<evidence type="ECO:0000256" key="1">
    <source>
        <dbReference type="SAM" id="MobiDB-lite"/>
    </source>
</evidence>
<proteinExistence type="predicted"/>
<feature type="compositionally biased region" description="Basic residues" evidence="1">
    <location>
        <begin position="24"/>
        <end position="39"/>
    </location>
</feature>
<feature type="region of interest" description="Disordered" evidence="1">
    <location>
        <begin position="1"/>
        <end position="133"/>
    </location>
</feature>
<evidence type="ECO:0000313" key="3">
    <source>
        <dbReference type="Proteomes" id="UP000256970"/>
    </source>
</evidence>
<feature type="compositionally biased region" description="Pro residues" evidence="1">
    <location>
        <begin position="48"/>
        <end position="88"/>
    </location>
</feature>